<evidence type="ECO:0000256" key="1">
    <source>
        <dbReference type="ARBA" id="ARBA00004141"/>
    </source>
</evidence>
<dbReference type="GO" id="GO:0022857">
    <property type="term" value="F:transmembrane transporter activity"/>
    <property type="evidence" value="ECO:0007669"/>
    <property type="project" value="InterPro"/>
</dbReference>
<accession>A0A1E3B9J7</accession>
<dbReference type="EMBL" id="JXNT01000008">
    <property type="protein sequence ID" value="ODM17650.1"/>
    <property type="molecule type" value="Genomic_DNA"/>
</dbReference>
<feature type="transmembrane region" description="Helical" evidence="6">
    <location>
        <begin position="553"/>
        <end position="572"/>
    </location>
</feature>
<evidence type="ECO:0000256" key="6">
    <source>
        <dbReference type="SAM" id="Phobius"/>
    </source>
</evidence>
<keyword evidence="4 6" id="KW-1133">Transmembrane helix</keyword>
<feature type="transmembrane region" description="Helical" evidence="6">
    <location>
        <begin position="160"/>
        <end position="185"/>
    </location>
</feature>
<dbReference type="InterPro" id="IPR002293">
    <property type="entry name" value="AA/rel_permease1"/>
</dbReference>
<dbReference type="Pfam" id="PF13520">
    <property type="entry name" value="AA_permease_2"/>
    <property type="match status" value="1"/>
</dbReference>
<dbReference type="AlphaFoldDB" id="A0A1E3B9J7"/>
<feature type="transmembrane region" description="Helical" evidence="6">
    <location>
        <begin position="205"/>
        <end position="237"/>
    </location>
</feature>
<evidence type="ECO:0000313" key="8">
    <source>
        <dbReference type="Proteomes" id="UP000094569"/>
    </source>
</evidence>
<evidence type="ECO:0008006" key="9">
    <source>
        <dbReference type="Google" id="ProtNLM"/>
    </source>
</evidence>
<dbReference type="VEuPathDB" id="FungiDB:SI65_07325"/>
<comment type="subcellular location">
    <subcellularLocation>
        <location evidence="1">Membrane</location>
        <topology evidence="1">Multi-pass membrane protein</topology>
    </subcellularLocation>
</comment>
<keyword evidence="8" id="KW-1185">Reference proteome</keyword>
<keyword evidence="3 6" id="KW-0812">Transmembrane</keyword>
<gene>
    <name evidence="7" type="ORF">SI65_07325</name>
</gene>
<name>A0A1E3B9J7_ASPCR</name>
<dbReference type="GO" id="GO:0016020">
    <property type="term" value="C:membrane"/>
    <property type="evidence" value="ECO:0007669"/>
    <property type="project" value="UniProtKB-SubCell"/>
</dbReference>
<feature type="transmembrane region" description="Helical" evidence="6">
    <location>
        <begin position="521"/>
        <end position="547"/>
    </location>
</feature>
<keyword evidence="2" id="KW-0813">Transport</keyword>
<feature type="transmembrane region" description="Helical" evidence="6">
    <location>
        <begin position="321"/>
        <end position="345"/>
    </location>
</feature>
<evidence type="ECO:0000256" key="5">
    <source>
        <dbReference type="ARBA" id="ARBA00023136"/>
    </source>
</evidence>
<feature type="transmembrane region" description="Helical" evidence="6">
    <location>
        <begin position="127"/>
        <end position="154"/>
    </location>
</feature>
<reference evidence="7 8" key="1">
    <citation type="journal article" date="2016" name="BMC Genomics">
        <title>Comparative genomic and transcriptomic analyses of the Fuzhuan brick tea-fermentation fungus Aspergillus cristatus.</title>
        <authorList>
            <person name="Ge Y."/>
            <person name="Wang Y."/>
            <person name="Liu Y."/>
            <person name="Tan Y."/>
            <person name="Ren X."/>
            <person name="Zhang X."/>
            <person name="Hyde K.D."/>
            <person name="Liu Y."/>
            <person name="Liu Z."/>
        </authorList>
    </citation>
    <scope>NUCLEOTIDE SEQUENCE [LARGE SCALE GENOMIC DNA]</scope>
    <source>
        <strain evidence="7 8">GZAAS20.1005</strain>
    </source>
</reference>
<protein>
    <recommendedName>
        <fullName evidence="9">Choline transport protein</fullName>
    </recommendedName>
</protein>
<feature type="transmembrane region" description="Helical" evidence="6">
    <location>
        <begin position="249"/>
        <end position="269"/>
    </location>
</feature>
<keyword evidence="5 6" id="KW-0472">Membrane</keyword>
<dbReference type="PANTHER" id="PTHR45649:SF11">
    <property type="entry name" value="TRANSPORTER, PUTATIVE (EUROFUNG)-RELATED"/>
    <property type="match status" value="1"/>
</dbReference>
<evidence type="ECO:0000256" key="2">
    <source>
        <dbReference type="ARBA" id="ARBA00022448"/>
    </source>
</evidence>
<dbReference type="PANTHER" id="PTHR45649">
    <property type="entry name" value="AMINO-ACID PERMEASE BAT1"/>
    <property type="match status" value="1"/>
</dbReference>
<evidence type="ECO:0000313" key="7">
    <source>
        <dbReference type="EMBL" id="ODM17650.1"/>
    </source>
</evidence>
<proteinExistence type="predicted"/>
<evidence type="ECO:0000256" key="4">
    <source>
        <dbReference type="ARBA" id="ARBA00022989"/>
    </source>
</evidence>
<organism evidence="7 8">
    <name type="scientific">Aspergillus cristatus</name>
    <name type="common">Chinese Fuzhuan brick tea-fermentation fungus</name>
    <name type="synonym">Eurotium cristatum</name>
    <dbReference type="NCBI Taxonomy" id="573508"/>
    <lineage>
        <taxon>Eukaryota</taxon>
        <taxon>Fungi</taxon>
        <taxon>Dikarya</taxon>
        <taxon>Ascomycota</taxon>
        <taxon>Pezizomycotina</taxon>
        <taxon>Eurotiomycetes</taxon>
        <taxon>Eurotiomycetidae</taxon>
        <taxon>Eurotiales</taxon>
        <taxon>Aspergillaceae</taxon>
        <taxon>Aspergillus</taxon>
        <taxon>Aspergillus subgen. Aspergillus</taxon>
    </lineage>
</organism>
<dbReference type="OrthoDB" id="2417308at2759"/>
<feature type="transmembrane region" description="Helical" evidence="6">
    <location>
        <begin position="454"/>
        <end position="475"/>
    </location>
</feature>
<feature type="transmembrane region" description="Helical" evidence="6">
    <location>
        <begin position="281"/>
        <end position="301"/>
    </location>
</feature>
<comment type="caution">
    <text evidence="7">The sequence shown here is derived from an EMBL/GenBank/DDBJ whole genome shotgun (WGS) entry which is preliminary data.</text>
</comment>
<evidence type="ECO:0000256" key="3">
    <source>
        <dbReference type="ARBA" id="ARBA00022692"/>
    </source>
</evidence>
<dbReference type="STRING" id="573508.A0A1E3B9J7"/>
<dbReference type="Proteomes" id="UP000094569">
    <property type="component" value="Unassembled WGS sequence"/>
</dbReference>
<dbReference type="Gene3D" id="1.20.1740.10">
    <property type="entry name" value="Amino acid/polyamine transporter I"/>
    <property type="match status" value="1"/>
</dbReference>
<sequence length="593" mass="65293">MDPSRQDRTRFPGPRSSTVMEIYPWKERVLAALLHRRTRLQPPSAYPWSMMDELVEITNADNVFFDSYGARFSSSAVSKNANTSDIKANVGTTTTQDKKTVGEALDIDDAALRAQGREAELKRSFSWVGALGLAFGITNSWLGYASCFGLALSYGGGQTAVFGLITGGVVQWIMLLGLVELSSALTSSGIRSTTFDISDRSFKDFAAYTVGTINVIAWWVTTAPGTFLTAISAFGIARFWHPGFASEQWQIYLCYVLVIIISLTPIFTIPHRHIDYLTKTCMYLSVVGFVMVLVITLVMGSDTYHPSNLVEYHGSSGWGAGPAWMMSIGIGEYAFGAAGACTHIAEEIPRPSRRVPLQPNHGRGMVTAVPWILAAATLIQDMESVQNSFLPSLELFYQATGSKSAATFMQAYMTLLYYSCIPSQWITSSRVAWAFSRDNGLPFSRYWNHIHPRYDIPVCTTLLSAGFCLLYGLLYVASSRAFNTIINTAVIMLNLTYTVPQGISATCGRHRLPRRPFDLGAWGYAVNVSSVLWLIVSGTSFCFPVALPTTVGSMNYSVVLVGIFVLVLLLWIEQRKKFSGPVIDWDMLNASNP</sequence>